<evidence type="ECO:0000313" key="2">
    <source>
        <dbReference type="Proteomes" id="UP001062846"/>
    </source>
</evidence>
<dbReference type="EMBL" id="CM046397">
    <property type="protein sequence ID" value="KAI8536820.1"/>
    <property type="molecule type" value="Genomic_DNA"/>
</dbReference>
<keyword evidence="2" id="KW-1185">Reference proteome</keyword>
<proteinExistence type="predicted"/>
<evidence type="ECO:0000313" key="1">
    <source>
        <dbReference type="EMBL" id="KAI8536820.1"/>
    </source>
</evidence>
<organism evidence="1 2">
    <name type="scientific">Rhododendron molle</name>
    <name type="common">Chinese azalea</name>
    <name type="synonym">Azalea mollis</name>
    <dbReference type="NCBI Taxonomy" id="49168"/>
    <lineage>
        <taxon>Eukaryota</taxon>
        <taxon>Viridiplantae</taxon>
        <taxon>Streptophyta</taxon>
        <taxon>Embryophyta</taxon>
        <taxon>Tracheophyta</taxon>
        <taxon>Spermatophyta</taxon>
        <taxon>Magnoliopsida</taxon>
        <taxon>eudicotyledons</taxon>
        <taxon>Gunneridae</taxon>
        <taxon>Pentapetalae</taxon>
        <taxon>asterids</taxon>
        <taxon>Ericales</taxon>
        <taxon>Ericaceae</taxon>
        <taxon>Ericoideae</taxon>
        <taxon>Rhodoreae</taxon>
        <taxon>Rhododendron</taxon>
    </lineage>
</organism>
<protein>
    <submittedName>
        <fullName evidence="1">Uncharacterized protein</fullName>
    </submittedName>
</protein>
<sequence>MAIPMKMKGDLKALQALLDQFETPQAARIFKMVLQNRILTGSICTARKQLSYASSGVISLRKATALHYLVAMAIK</sequence>
<accession>A0ACC0M7L8</accession>
<comment type="caution">
    <text evidence="1">The sequence shown here is derived from an EMBL/GenBank/DDBJ whole genome shotgun (WGS) entry which is preliminary data.</text>
</comment>
<dbReference type="Proteomes" id="UP001062846">
    <property type="component" value="Chromosome 10"/>
</dbReference>
<gene>
    <name evidence="1" type="ORF">RHMOL_Rhmol10G0286300</name>
</gene>
<reference evidence="1" key="1">
    <citation type="submission" date="2022-02" db="EMBL/GenBank/DDBJ databases">
        <title>Plant Genome Project.</title>
        <authorList>
            <person name="Zhang R.-G."/>
        </authorList>
    </citation>
    <scope>NUCLEOTIDE SEQUENCE</scope>
    <source>
        <strain evidence="1">AT1</strain>
    </source>
</reference>
<name>A0ACC0M7L8_RHOML</name>